<evidence type="ECO:0000256" key="5">
    <source>
        <dbReference type="ARBA" id="ARBA00023136"/>
    </source>
</evidence>
<evidence type="ECO:0000256" key="2">
    <source>
        <dbReference type="ARBA" id="ARBA00009773"/>
    </source>
</evidence>
<reference evidence="7 8" key="1">
    <citation type="journal article" date="2015" name="Nature">
        <title>rRNA introns, odd ribosomes, and small enigmatic genomes across a large radiation of phyla.</title>
        <authorList>
            <person name="Brown C.T."/>
            <person name="Hug L.A."/>
            <person name="Thomas B.C."/>
            <person name="Sharon I."/>
            <person name="Castelle C.J."/>
            <person name="Singh A."/>
            <person name="Wilkins M.J."/>
            <person name="Williams K.H."/>
            <person name="Banfield J.F."/>
        </authorList>
    </citation>
    <scope>NUCLEOTIDE SEQUENCE [LARGE SCALE GENOMIC DNA]</scope>
</reference>
<organism evidence="7 8">
    <name type="scientific">Candidatus Uhrbacteria bacterium GW2011_GWD2_52_7</name>
    <dbReference type="NCBI Taxonomy" id="1618989"/>
    <lineage>
        <taxon>Bacteria</taxon>
        <taxon>Candidatus Uhriibacteriota</taxon>
    </lineage>
</organism>
<dbReference type="Pfam" id="PF01594">
    <property type="entry name" value="AI-2E_transport"/>
    <property type="match status" value="1"/>
</dbReference>
<feature type="transmembrane region" description="Helical" evidence="6">
    <location>
        <begin position="338"/>
        <end position="361"/>
    </location>
</feature>
<keyword evidence="5 6" id="KW-0472">Membrane</keyword>
<dbReference type="AlphaFoldDB" id="A0A0G1XI91"/>
<name>A0A0G1XI91_9BACT</name>
<protein>
    <recommendedName>
        <fullName evidence="9">Permease</fullName>
    </recommendedName>
</protein>
<keyword evidence="3 6" id="KW-0812">Transmembrane</keyword>
<evidence type="ECO:0000256" key="3">
    <source>
        <dbReference type="ARBA" id="ARBA00022692"/>
    </source>
</evidence>
<comment type="caution">
    <text evidence="7">The sequence shown here is derived from an EMBL/GenBank/DDBJ whole genome shotgun (WGS) entry which is preliminary data.</text>
</comment>
<feature type="transmembrane region" description="Helical" evidence="6">
    <location>
        <begin position="32"/>
        <end position="49"/>
    </location>
</feature>
<evidence type="ECO:0000256" key="6">
    <source>
        <dbReference type="SAM" id="Phobius"/>
    </source>
</evidence>
<dbReference type="PANTHER" id="PTHR21716">
    <property type="entry name" value="TRANSMEMBRANE PROTEIN"/>
    <property type="match status" value="1"/>
</dbReference>
<feature type="transmembrane region" description="Helical" evidence="6">
    <location>
        <begin position="229"/>
        <end position="251"/>
    </location>
</feature>
<feature type="transmembrane region" description="Helical" evidence="6">
    <location>
        <begin position="85"/>
        <end position="110"/>
    </location>
</feature>
<comment type="similarity">
    <text evidence="2">Belongs to the autoinducer-2 exporter (AI-2E) (TC 2.A.86) family.</text>
</comment>
<dbReference type="PANTHER" id="PTHR21716:SF4">
    <property type="entry name" value="TRANSMEMBRANE PROTEIN 245"/>
    <property type="match status" value="1"/>
</dbReference>
<evidence type="ECO:0000256" key="1">
    <source>
        <dbReference type="ARBA" id="ARBA00004141"/>
    </source>
</evidence>
<dbReference type="InterPro" id="IPR002549">
    <property type="entry name" value="AI-2E-like"/>
</dbReference>
<evidence type="ECO:0000313" key="8">
    <source>
        <dbReference type="Proteomes" id="UP000034846"/>
    </source>
</evidence>
<evidence type="ECO:0000313" key="7">
    <source>
        <dbReference type="EMBL" id="KKW30656.1"/>
    </source>
</evidence>
<dbReference type="EMBL" id="LCRD01000006">
    <property type="protein sequence ID" value="KKW30656.1"/>
    <property type="molecule type" value="Genomic_DNA"/>
</dbReference>
<accession>A0A0G1XI91</accession>
<comment type="subcellular location">
    <subcellularLocation>
        <location evidence="1">Membrane</location>
        <topology evidence="1">Multi-pass membrane protein</topology>
    </subcellularLocation>
</comment>
<evidence type="ECO:0000256" key="4">
    <source>
        <dbReference type="ARBA" id="ARBA00022989"/>
    </source>
</evidence>
<feature type="transmembrane region" description="Helical" evidence="6">
    <location>
        <begin position="294"/>
        <end position="318"/>
    </location>
</feature>
<feature type="transmembrane region" description="Helical" evidence="6">
    <location>
        <begin position="55"/>
        <end position="73"/>
    </location>
</feature>
<keyword evidence="4 6" id="KW-1133">Transmembrane helix</keyword>
<evidence type="ECO:0008006" key="9">
    <source>
        <dbReference type="Google" id="ProtNLM"/>
    </source>
</evidence>
<dbReference type="Proteomes" id="UP000034846">
    <property type="component" value="Unassembled WGS sequence"/>
</dbReference>
<proteinExistence type="inferred from homology"/>
<feature type="transmembrane region" description="Helical" evidence="6">
    <location>
        <begin position="169"/>
        <end position="194"/>
    </location>
</feature>
<sequence>MFGIVIRKQCYTVSTMPAKKTSLDHPFAHGSVARWFFLILSLGVIALFWRVIEPFAIVLATAGIAAIILSPLERKLRSWIGHPKLSSLIVVIIMFAAVVLPLVTAGLLMVQQAVDIVRGTVANPDWVDALQVERWPFFDLLPGVLQEQLLAIDLGAGLRSVAEWAFQNVGALFASSADFVFKTFIFFVCLYYFLFEREKMTAEFLRLSPLTDKMDTSIVHRMVTTVRGIVLGSLIVATVQGIIAGVGLTIFGVPGALIWAAAAIIAAQVPMLGTAVVMTPAIIYLFVIGDTSQAIGLAIWSMVAVGLVDNVLSPIIVGGRTRMNALMVLLSMLGGIQAFGPIGLVLGPTILASFLIVLELYKSGILDHQRV</sequence>
<gene>
    <name evidence="7" type="ORF">UY72_C0006G0007</name>
</gene>
<feature type="transmembrane region" description="Helical" evidence="6">
    <location>
        <begin position="257"/>
        <end position="287"/>
    </location>
</feature>
<dbReference type="GO" id="GO:0016020">
    <property type="term" value="C:membrane"/>
    <property type="evidence" value="ECO:0007669"/>
    <property type="project" value="UniProtKB-SubCell"/>
</dbReference>